<dbReference type="Proteomes" id="UP001193680">
    <property type="component" value="Unassembled WGS sequence"/>
</dbReference>
<dbReference type="InterPro" id="IPR001789">
    <property type="entry name" value="Sig_transdc_resp-reg_receiver"/>
</dbReference>
<dbReference type="Pfam" id="PF00486">
    <property type="entry name" value="Trans_reg_C"/>
    <property type="match status" value="1"/>
</dbReference>
<keyword evidence="2 5" id="KW-0238">DNA-binding</keyword>
<feature type="domain" description="OmpR/PhoB-type" evidence="7">
    <location>
        <begin position="124"/>
        <end position="218"/>
    </location>
</feature>
<dbReference type="SUPFAM" id="SSF52172">
    <property type="entry name" value="CheY-like"/>
    <property type="match status" value="1"/>
</dbReference>
<dbReference type="Gene3D" id="6.10.250.690">
    <property type="match status" value="1"/>
</dbReference>
<dbReference type="PROSITE" id="PS51755">
    <property type="entry name" value="OMPR_PHOB"/>
    <property type="match status" value="1"/>
</dbReference>
<keyword evidence="4" id="KW-0597">Phosphoprotein</keyword>
<dbReference type="InterPro" id="IPR036388">
    <property type="entry name" value="WH-like_DNA-bd_sf"/>
</dbReference>
<gene>
    <name evidence="8" type="ORF">H8792_005465</name>
</gene>
<dbReference type="PANTHER" id="PTHR48111:SF67">
    <property type="entry name" value="TRANSCRIPTIONAL REGULATORY PROTEIN TCTD"/>
    <property type="match status" value="1"/>
</dbReference>
<evidence type="ECO:0000313" key="9">
    <source>
        <dbReference type="Proteomes" id="UP001193680"/>
    </source>
</evidence>
<evidence type="ECO:0000256" key="1">
    <source>
        <dbReference type="ARBA" id="ARBA00023015"/>
    </source>
</evidence>
<dbReference type="CDD" id="cd00383">
    <property type="entry name" value="trans_reg_C"/>
    <property type="match status" value="1"/>
</dbReference>
<evidence type="ECO:0000256" key="5">
    <source>
        <dbReference type="PROSITE-ProRule" id="PRU01091"/>
    </source>
</evidence>
<dbReference type="InterPro" id="IPR011006">
    <property type="entry name" value="CheY-like_superfamily"/>
</dbReference>
<dbReference type="Gene3D" id="3.40.50.2300">
    <property type="match status" value="1"/>
</dbReference>
<sequence>MRILLTDDDPDFGLALQTSLKKSGMTVDWVTNAEQALAAINTENFDLLLLDLTLPKMDGITLLKELRQAGNDILIIILTARDSLQDRIQGLDLGADDYLSKPFNIQELVSRIQAVSRRREGRTVNEIRYKGLQIDLSHHCVSYQNQDIKVTKKEFILLKVLLEHQGRIVSKQQLEEKLYSWQHDIGSNSIEVHIHNLRKKIPIRFIETIRGLGYRVEPQ</sequence>
<evidence type="ECO:0000259" key="7">
    <source>
        <dbReference type="PROSITE" id="PS51755"/>
    </source>
</evidence>
<accession>A0ABS0BXH7</accession>
<feature type="DNA-binding region" description="OmpR/PhoB-type" evidence="5">
    <location>
        <begin position="124"/>
        <end position="218"/>
    </location>
</feature>
<evidence type="ECO:0000259" key="6">
    <source>
        <dbReference type="PROSITE" id="PS50110"/>
    </source>
</evidence>
<dbReference type="Pfam" id="PF00072">
    <property type="entry name" value="Response_reg"/>
    <property type="match status" value="1"/>
</dbReference>
<dbReference type="SMART" id="SM00862">
    <property type="entry name" value="Trans_reg_C"/>
    <property type="match status" value="1"/>
</dbReference>
<evidence type="ECO:0000256" key="2">
    <source>
        <dbReference type="ARBA" id="ARBA00023125"/>
    </source>
</evidence>
<dbReference type="SMART" id="SM00448">
    <property type="entry name" value="REC"/>
    <property type="match status" value="1"/>
</dbReference>
<keyword evidence="1" id="KW-0805">Transcription regulation</keyword>
<comment type="caution">
    <text evidence="8">The sequence shown here is derived from an EMBL/GenBank/DDBJ whole genome shotgun (WGS) entry which is preliminary data.</text>
</comment>
<organism evidence="8 9">
    <name type="scientific">Thiomicrorhabdus heinhorstiae</name>
    <dbReference type="NCBI Taxonomy" id="2748010"/>
    <lineage>
        <taxon>Bacteria</taxon>
        <taxon>Pseudomonadati</taxon>
        <taxon>Pseudomonadota</taxon>
        <taxon>Gammaproteobacteria</taxon>
        <taxon>Thiotrichales</taxon>
        <taxon>Piscirickettsiaceae</taxon>
        <taxon>Thiomicrorhabdus</taxon>
    </lineage>
</organism>
<dbReference type="Gene3D" id="1.10.10.10">
    <property type="entry name" value="Winged helix-like DNA-binding domain superfamily/Winged helix DNA-binding domain"/>
    <property type="match status" value="1"/>
</dbReference>
<feature type="domain" description="Response regulatory" evidence="6">
    <location>
        <begin position="2"/>
        <end position="116"/>
    </location>
</feature>
<protein>
    <submittedName>
        <fullName evidence="8">Response regulator transcription factor</fullName>
    </submittedName>
</protein>
<keyword evidence="9" id="KW-1185">Reference proteome</keyword>
<dbReference type="RefSeq" id="WP_185977929.1">
    <property type="nucleotide sequence ID" value="NZ_JACBGI020000007.1"/>
</dbReference>
<dbReference type="InterPro" id="IPR039420">
    <property type="entry name" value="WalR-like"/>
</dbReference>
<dbReference type="PANTHER" id="PTHR48111">
    <property type="entry name" value="REGULATOR OF RPOS"/>
    <property type="match status" value="1"/>
</dbReference>
<evidence type="ECO:0000256" key="3">
    <source>
        <dbReference type="ARBA" id="ARBA00023163"/>
    </source>
</evidence>
<dbReference type="PROSITE" id="PS50110">
    <property type="entry name" value="RESPONSE_REGULATORY"/>
    <property type="match status" value="1"/>
</dbReference>
<reference evidence="8 9" key="2">
    <citation type="submission" date="2020-11" db="EMBL/GenBank/DDBJ databases">
        <title>Sulfur oxidizing isolate from Hospital Hole Sinkhole.</title>
        <authorList>
            <person name="Scott K.M."/>
        </authorList>
    </citation>
    <scope>NUCLEOTIDE SEQUENCE [LARGE SCALE GENOMIC DNA]</scope>
    <source>
        <strain evidence="8 9">HH1</strain>
    </source>
</reference>
<keyword evidence="3" id="KW-0804">Transcription</keyword>
<reference evidence="8 9" key="1">
    <citation type="submission" date="2020-06" db="EMBL/GenBank/DDBJ databases">
        <authorList>
            <person name="Scott K."/>
        </authorList>
    </citation>
    <scope>NUCLEOTIDE SEQUENCE [LARGE SCALE GENOMIC DNA]</scope>
    <source>
        <strain evidence="8 9">HH1</strain>
    </source>
</reference>
<evidence type="ECO:0000256" key="4">
    <source>
        <dbReference type="PROSITE-ProRule" id="PRU00169"/>
    </source>
</evidence>
<evidence type="ECO:0000313" key="8">
    <source>
        <dbReference type="EMBL" id="MBF6057785.1"/>
    </source>
</evidence>
<proteinExistence type="predicted"/>
<dbReference type="EMBL" id="JACBGI020000007">
    <property type="protein sequence ID" value="MBF6057785.1"/>
    <property type="molecule type" value="Genomic_DNA"/>
</dbReference>
<dbReference type="CDD" id="cd17624">
    <property type="entry name" value="REC_OmpR_PmrA-like"/>
    <property type="match status" value="1"/>
</dbReference>
<feature type="modified residue" description="4-aspartylphosphate" evidence="4">
    <location>
        <position position="51"/>
    </location>
</feature>
<name>A0ABS0BXH7_9GAMM</name>
<dbReference type="InterPro" id="IPR001867">
    <property type="entry name" value="OmpR/PhoB-type_DNA-bd"/>
</dbReference>